<reference evidence="8" key="1">
    <citation type="submission" date="2022-01" db="EMBL/GenBank/DDBJ databases">
        <authorList>
            <person name="King R."/>
        </authorList>
    </citation>
    <scope>NUCLEOTIDE SEQUENCE</scope>
</reference>
<evidence type="ECO:0000259" key="6">
    <source>
        <dbReference type="Pfam" id="PF09734"/>
    </source>
</evidence>
<evidence type="ECO:0000313" key="9">
    <source>
        <dbReference type="Proteomes" id="UP001153712"/>
    </source>
</evidence>
<evidence type="ECO:0000259" key="7">
    <source>
        <dbReference type="Pfam" id="PF17682"/>
    </source>
</evidence>
<gene>
    <name evidence="8" type="ORF">PHYEVI_LOCUS10947</name>
</gene>
<keyword evidence="9" id="KW-1185">Reference proteome</keyword>
<dbReference type="GO" id="GO:0001002">
    <property type="term" value="F:RNA polymerase III type 1 promoter sequence-specific DNA binding"/>
    <property type="evidence" value="ECO:0007669"/>
    <property type="project" value="TreeGrafter"/>
</dbReference>
<dbReference type="Gene3D" id="3.30.200.160">
    <property type="entry name" value="TFIIIC, subcomplex tauA, subunit Sfc1, barrel domain"/>
    <property type="match status" value="1"/>
</dbReference>
<dbReference type="AlphaFoldDB" id="A0A9N9TXD5"/>
<evidence type="ECO:0000256" key="3">
    <source>
        <dbReference type="ARBA" id="ARBA00023163"/>
    </source>
</evidence>
<proteinExistence type="predicted"/>
<dbReference type="EMBL" id="OU900101">
    <property type="protein sequence ID" value="CAG9864696.1"/>
    <property type="molecule type" value="Genomic_DNA"/>
</dbReference>
<evidence type="ECO:0000256" key="1">
    <source>
        <dbReference type="ARBA" id="ARBA00004123"/>
    </source>
</evidence>
<dbReference type="OrthoDB" id="5598268at2759"/>
<comment type="subcellular location">
    <subcellularLocation>
        <location evidence="1">Nucleus</location>
    </subcellularLocation>
</comment>
<keyword evidence="2" id="KW-0238">DNA-binding</keyword>
<keyword evidence="4" id="KW-0539">Nucleus</keyword>
<dbReference type="PANTHER" id="PTHR13230:SF5">
    <property type="entry name" value="GENERAL TRANSCRIPTION FACTOR 3C POLYPEPTIDE 5"/>
    <property type="match status" value="1"/>
</dbReference>
<dbReference type="Proteomes" id="UP001153712">
    <property type="component" value="Chromosome 8"/>
</dbReference>
<dbReference type="InterPro" id="IPR042536">
    <property type="entry name" value="TFIIIC_tauA_Sfc1"/>
</dbReference>
<feature type="domain" description="Transcription factor IIIC subunit Tfc1/Sfc1 triple barrel" evidence="7">
    <location>
        <begin position="39"/>
        <end position="131"/>
    </location>
</feature>
<dbReference type="GO" id="GO:0005634">
    <property type="term" value="C:nucleus"/>
    <property type="evidence" value="ECO:0007669"/>
    <property type="project" value="UniProtKB-SubCell"/>
</dbReference>
<dbReference type="InterPro" id="IPR019136">
    <property type="entry name" value="TF_IIIC_su-5_HTH"/>
</dbReference>
<dbReference type="Pfam" id="PF09734">
    <property type="entry name" value="Tau95"/>
    <property type="match status" value="1"/>
</dbReference>
<name>A0A9N9TXD5_PHYSR</name>
<feature type="domain" description="Transcription factor IIIC subunit 5 HTH" evidence="6">
    <location>
        <begin position="171"/>
        <end position="326"/>
    </location>
</feature>
<dbReference type="GO" id="GO:0006384">
    <property type="term" value="P:transcription initiation at RNA polymerase III promoter"/>
    <property type="evidence" value="ECO:0007669"/>
    <property type="project" value="InterPro"/>
</dbReference>
<dbReference type="InterPro" id="IPR041499">
    <property type="entry name" value="Tfc1/Sfc1_N"/>
</dbReference>
<evidence type="ECO:0000256" key="4">
    <source>
        <dbReference type="ARBA" id="ARBA00023242"/>
    </source>
</evidence>
<evidence type="ECO:0008006" key="10">
    <source>
        <dbReference type="Google" id="ProtNLM"/>
    </source>
</evidence>
<keyword evidence="3" id="KW-0804">Transcription</keyword>
<organism evidence="8 9">
    <name type="scientific">Phyllotreta striolata</name>
    <name type="common">Striped flea beetle</name>
    <name type="synonym">Crioceris striolata</name>
    <dbReference type="NCBI Taxonomy" id="444603"/>
    <lineage>
        <taxon>Eukaryota</taxon>
        <taxon>Metazoa</taxon>
        <taxon>Ecdysozoa</taxon>
        <taxon>Arthropoda</taxon>
        <taxon>Hexapoda</taxon>
        <taxon>Insecta</taxon>
        <taxon>Pterygota</taxon>
        <taxon>Neoptera</taxon>
        <taxon>Endopterygota</taxon>
        <taxon>Coleoptera</taxon>
        <taxon>Polyphaga</taxon>
        <taxon>Cucujiformia</taxon>
        <taxon>Chrysomeloidea</taxon>
        <taxon>Chrysomelidae</taxon>
        <taxon>Galerucinae</taxon>
        <taxon>Alticini</taxon>
        <taxon>Phyllotreta</taxon>
    </lineage>
</organism>
<protein>
    <recommendedName>
        <fullName evidence="10">General transcription factor 3C polypeptide 5</fullName>
    </recommendedName>
</protein>
<feature type="region of interest" description="Disordered" evidence="5">
    <location>
        <begin position="432"/>
        <end position="453"/>
    </location>
</feature>
<evidence type="ECO:0000256" key="2">
    <source>
        <dbReference type="ARBA" id="ARBA00023125"/>
    </source>
</evidence>
<evidence type="ECO:0000256" key="5">
    <source>
        <dbReference type="SAM" id="MobiDB-lite"/>
    </source>
</evidence>
<dbReference type="Pfam" id="PF17682">
    <property type="entry name" value="Tau95_N"/>
    <property type="match status" value="1"/>
</dbReference>
<accession>A0A9N9TXD5</accession>
<dbReference type="GO" id="GO:0001003">
    <property type="term" value="F:RNA polymerase III type 2 promoter sequence-specific DNA binding"/>
    <property type="evidence" value="ECO:0007669"/>
    <property type="project" value="TreeGrafter"/>
</dbReference>
<dbReference type="InterPro" id="IPR040454">
    <property type="entry name" value="TF_IIIC_Tfc1/Sfc1"/>
</dbReference>
<dbReference type="PANTHER" id="PTHR13230">
    <property type="entry name" value="GENERAL TRANSCRIPTION FACTOR IIIC, POLYPEPTIDE 5"/>
    <property type="match status" value="1"/>
</dbReference>
<sequence>MNSKKAADKNTVEDEPMSNISSTIVDENRIYKLDRKFVRILYPGVVKNVPKALETLGGIYNVETAVSDPKKKLELRFHPENKFNKPCYSDMDTNPGLLVEVTKKNGEIDYKIIGYTNSNFTFNKALDYQYLPLVENKETDQVEYVHDKIFPKKLPTLEFLMSKESKHQPPFLLPASFSRYELSHHTLYLSAEEKFNLDKNDRPELFKMFKKKTPKHPYIQPSYTLNINDTGLKIPDSPKPLALKLVKDKLCDEAYLQMQKLFDERPMWLKAAVQYKLGLKSEVVKTVLPAVAYFWTNGPWRIVWTKFGVDPRQDFNMRIYQTLDFRIREGTKIKIKAKLKASSSGIDESHFMLKPDMMPPFRQMFYQFCDLQIPEVQDMLQRLPKTPGHLPYNPKTGWLPLNFSEHCREIANRYILERVRHELLEDNIRSQSKYYSSPDEDPSDSTNTASVSSGMLDNLKRGFRRNLNLNVDEDIDETIVLSEDETDDVEKLIEEDISYANEFSDDSEMELDLEAVEEINEIISQVKN</sequence>
<evidence type="ECO:0000313" key="8">
    <source>
        <dbReference type="EMBL" id="CAG9864696.1"/>
    </source>
</evidence>
<dbReference type="GO" id="GO:0000127">
    <property type="term" value="C:transcription factor TFIIIC complex"/>
    <property type="evidence" value="ECO:0007669"/>
    <property type="project" value="InterPro"/>
</dbReference>